<dbReference type="InterPro" id="IPR041916">
    <property type="entry name" value="Anti_sigma_zinc_sf"/>
</dbReference>
<dbReference type="RefSeq" id="WP_367917825.1">
    <property type="nucleotide sequence ID" value="NZ_BAABAC010000005.1"/>
</dbReference>
<dbReference type="InterPro" id="IPR027383">
    <property type="entry name" value="Znf_put"/>
</dbReference>
<evidence type="ECO:0000256" key="2">
    <source>
        <dbReference type="ARBA" id="ARBA00023163"/>
    </source>
</evidence>
<dbReference type="Pfam" id="PF13490">
    <property type="entry name" value="zf-HC2"/>
    <property type="match status" value="1"/>
</dbReference>
<feature type="transmembrane region" description="Helical" evidence="3">
    <location>
        <begin position="123"/>
        <end position="143"/>
    </location>
</feature>
<dbReference type="EMBL" id="JBHTLX010000005">
    <property type="protein sequence ID" value="MFD1246696.1"/>
    <property type="molecule type" value="Genomic_DNA"/>
</dbReference>
<keyword evidence="3" id="KW-0812">Transmembrane</keyword>
<evidence type="ECO:0000313" key="5">
    <source>
        <dbReference type="EMBL" id="MFD1246696.1"/>
    </source>
</evidence>
<evidence type="ECO:0000256" key="3">
    <source>
        <dbReference type="SAM" id="Phobius"/>
    </source>
</evidence>
<keyword evidence="1" id="KW-0805">Transcription regulation</keyword>
<feature type="domain" description="Putative zinc-finger" evidence="4">
    <location>
        <begin position="12"/>
        <end position="40"/>
    </location>
</feature>
<proteinExistence type="predicted"/>
<name>A0ABW3VUD4_9ACTN</name>
<feature type="transmembrane region" description="Helical" evidence="3">
    <location>
        <begin position="164"/>
        <end position="185"/>
    </location>
</feature>
<feature type="transmembrane region" description="Helical" evidence="3">
    <location>
        <begin position="99"/>
        <end position="117"/>
    </location>
</feature>
<evidence type="ECO:0000259" key="4">
    <source>
        <dbReference type="Pfam" id="PF13490"/>
    </source>
</evidence>
<organism evidence="5 6">
    <name type="scientific">Nocardioides ginsengisoli</name>
    <dbReference type="NCBI Taxonomy" id="363868"/>
    <lineage>
        <taxon>Bacteria</taxon>
        <taxon>Bacillati</taxon>
        <taxon>Actinomycetota</taxon>
        <taxon>Actinomycetes</taxon>
        <taxon>Propionibacteriales</taxon>
        <taxon>Nocardioidaceae</taxon>
        <taxon>Nocardioides</taxon>
    </lineage>
</organism>
<dbReference type="Gene3D" id="1.10.10.1320">
    <property type="entry name" value="Anti-sigma factor, zinc-finger domain"/>
    <property type="match status" value="1"/>
</dbReference>
<feature type="transmembrane region" description="Helical" evidence="3">
    <location>
        <begin position="257"/>
        <end position="276"/>
    </location>
</feature>
<evidence type="ECO:0000256" key="1">
    <source>
        <dbReference type="ARBA" id="ARBA00023015"/>
    </source>
</evidence>
<reference evidence="6" key="1">
    <citation type="journal article" date="2019" name="Int. J. Syst. Evol. Microbiol.">
        <title>The Global Catalogue of Microorganisms (GCM) 10K type strain sequencing project: providing services to taxonomists for standard genome sequencing and annotation.</title>
        <authorList>
            <consortium name="The Broad Institute Genomics Platform"/>
            <consortium name="The Broad Institute Genome Sequencing Center for Infectious Disease"/>
            <person name="Wu L."/>
            <person name="Ma J."/>
        </authorList>
    </citation>
    <scope>NUCLEOTIDE SEQUENCE [LARGE SCALE GENOMIC DNA]</scope>
    <source>
        <strain evidence="6">CCUG 52478</strain>
    </source>
</reference>
<keyword evidence="3" id="KW-1133">Transmembrane helix</keyword>
<comment type="caution">
    <text evidence="5">The sequence shown here is derived from an EMBL/GenBank/DDBJ whole genome shotgun (WGS) entry which is preliminary data.</text>
</comment>
<protein>
    <submittedName>
        <fullName evidence="5">Zf-HC2 domain-containing protein</fullName>
    </submittedName>
</protein>
<gene>
    <name evidence="5" type="ORF">ACFQ3F_02735</name>
</gene>
<dbReference type="Proteomes" id="UP001597229">
    <property type="component" value="Unassembled WGS sequence"/>
</dbReference>
<feature type="transmembrane region" description="Helical" evidence="3">
    <location>
        <begin position="191"/>
        <end position="213"/>
    </location>
</feature>
<keyword evidence="2" id="KW-0804">Transcription</keyword>
<sequence>MTASTWHLDDALAQRYAGGGLSPATAASVEQHLMACPDCRGLVGGRAVAAEPDRFAGIWSEIVEEVHAPRRGPVERTLRAVGVGESTSRILATTPTLRGAWLSAIVLVLVLALYVAHASPRGALLFVSLAPVLPLLGVIATFGPQGDPSHEMAAAAPYSRLRLLTARTAFVLASTMLPALAVSQFLPGDRWFAVAWLLPGLALTTATLAAAHWVPVHRAAIGLLALWLALGAGRWVGEGPGRRVTTAATTVDHVVQVVQVASVVVIALAALTIARHRHQLPRDLRRNE</sequence>
<accession>A0ABW3VUD4</accession>
<feature type="transmembrane region" description="Helical" evidence="3">
    <location>
        <begin position="220"/>
        <end position="237"/>
    </location>
</feature>
<keyword evidence="6" id="KW-1185">Reference proteome</keyword>
<keyword evidence="3" id="KW-0472">Membrane</keyword>
<evidence type="ECO:0000313" key="6">
    <source>
        <dbReference type="Proteomes" id="UP001597229"/>
    </source>
</evidence>